<name>A0A0L0T233_ALLM3</name>
<reference evidence="2 3" key="1">
    <citation type="submission" date="2009-11" db="EMBL/GenBank/DDBJ databases">
        <title>Annotation of Allomyces macrogynus ATCC 38327.</title>
        <authorList>
            <consortium name="The Broad Institute Genome Sequencing Platform"/>
            <person name="Russ C."/>
            <person name="Cuomo C."/>
            <person name="Burger G."/>
            <person name="Gray M.W."/>
            <person name="Holland P.W.H."/>
            <person name="King N."/>
            <person name="Lang F.B.F."/>
            <person name="Roger A.J."/>
            <person name="Ruiz-Trillo I."/>
            <person name="Young S.K."/>
            <person name="Zeng Q."/>
            <person name="Gargeya S."/>
            <person name="Fitzgerald M."/>
            <person name="Haas B."/>
            <person name="Abouelleil A."/>
            <person name="Alvarado L."/>
            <person name="Arachchi H.M."/>
            <person name="Berlin A."/>
            <person name="Chapman S.B."/>
            <person name="Gearin G."/>
            <person name="Goldberg J."/>
            <person name="Griggs A."/>
            <person name="Gujja S."/>
            <person name="Hansen M."/>
            <person name="Heiman D."/>
            <person name="Howarth C."/>
            <person name="Larimer J."/>
            <person name="Lui A."/>
            <person name="MacDonald P.J.P."/>
            <person name="McCowen C."/>
            <person name="Montmayeur A."/>
            <person name="Murphy C."/>
            <person name="Neiman D."/>
            <person name="Pearson M."/>
            <person name="Priest M."/>
            <person name="Roberts A."/>
            <person name="Saif S."/>
            <person name="Shea T."/>
            <person name="Sisk P."/>
            <person name="Stolte C."/>
            <person name="Sykes S."/>
            <person name="Wortman J."/>
            <person name="Nusbaum C."/>
            <person name="Birren B."/>
        </authorList>
    </citation>
    <scope>NUCLEOTIDE SEQUENCE [LARGE SCALE GENOMIC DNA]</scope>
    <source>
        <strain evidence="2 3">ATCC 38327</strain>
    </source>
</reference>
<gene>
    <name evidence="2" type="ORF">AMAG_19775</name>
</gene>
<dbReference type="EMBL" id="GG745357">
    <property type="protein sequence ID" value="KNE68685.1"/>
    <property type="molecule type" value="Genomic_DNA"/>
</dbReference>
<keyword evidence="3" id="KW-1185">Reference proteome</keyword>
<feature type="domain" description="Helitron helicase-like" evidence="1">
    <location>
        <begin position="34"/>
        <end position="198"/>
    </location>
</feature>
<organism evidence="2 3">
    <name type="scientific">Allomyces macrogynus (strain ATCC 38327)</name>
    <name type="common">Allomyces javanicus var. macrogynus</name>
    <dbReference type="NCBI Taxonomy" id="578462"/>
    <lineage>
        <taxon>Eukaryota</taxon>
        <taxon>Fungi</taxon>
        <taxon>Fungi incertae sedis</taxon>
        <taxon>Blastocladiomycota</taxon>
        <taxon>Blastocladiomycetes</taxon>
        <taxon>Blastocladiales</taxon>
        <taxon>Blastocladiaceae</taxon>
        <taxon>Allomyces</taxon>
    </lineage>
</organism>
<accession>A0A0L0T233</accession>
<evidence type="ECO:0000313" key="2">
    <source>
        <dbReference type="EMBL" id="KNE68685.1"/>
    </source>
</evidence>
<dbReference type="STRING" id="578462.A0A0L0T233"/>
<evidence type="ECO:0000313" key="3">
    <source>
        <dbReference type="Proteomes" id="UP000054350"/>
    </source>
</evidence>
<dbReference type="Pfam" id="PF14214">
    <property type="entry name" value="Helitron_like_N"/>
    <property type="match status" value="1"/>
</dbReference>
<dbReference type="VEuPathDB" id="FungiDB:AMAG_19775"/>
<proteinExistence type="predicted"/>
<sequence length="539" mass="59460">MFVVHSLRLKRAVSYETKLWVRQSDLADAQNLVASSSPEVLKWAIEDFEQGGITALDALVIKLLQKVRTVSAHVVGSPAWLQRWHNELKALMVAQGLLSHFATFNPTDTHRRLVPTFAGAPANSLDLPDGEYQKAHAHRLLVALDLVAVTGAFDLLVTSVLDKLLKPDIGTSGVLSPAASFYGLVEAQGRGSLHIHVLFWSANVPHFSAIANKVRTVDKPFMVKIVIYLDTTIKQGLYFREGMDAGISNATYIPPLKHGYIPAWQPWPEEVTTSDKEDFSDVFLLVMNEAVIHGFMCTCSVSCEKKVPGVCRFHYGSNGEELRLETTIAAATASAKPARTHRWVNSHNPYILAATMSSNDIQSMFLGDSNPHGAVNYLTNYVTKSTPSTHNTQAILVLLRNVVQNATVYEAVPDLSVPLLVRGVVSRVVTGHEMSGQQVAHLLQLQDSAWHCKSDTFVDLHLYSIVSMLNNAIAENGDPDVMATSELQPLLQDENVKVDMCMADTLCKRDPDFALTADYLLCPADIEEEECLYTFMAEF</sequence>
<dbReference type="OrthoDB" id="432234at2759"/>
<dbReference type="InterPro" id="IPR025476">
    <property type="entry name" value="Helitron_helicase-like"/>
</dbReference>
<dbReference type="Proteomes" id="UP000054350">
    <property type="component" value="Unassembled WGS sequence"/>
</dbReference>
<evidence type="ECO:0000259" key="1">
    <source>
        <dbReference type="Pfam" id="PF14214"/>
    </source>
</evidence>
<reference evidence="3" key="2">
    <citation type="submission" date="2009-11" db="EMBL/GenBank/DDBJ databases">
        <title>The Genome Sequence of Allomyces macrogynus strain ATCC 38327.</title>
        <authorList>
            <consortium name="The Broad Institute Genome Sequencing Platform"/>
            <person name="Russ C."/>
            <person name="Cuomo C."/>
            <person name="Shea T."/>
            <person name="Young S.K."/>
            <person name="Zeng Q."/>
            <person name="Koehrsen M."/>
            <person name="Haas B."/>
            <person name="Borodovsky M."/>
            <person name="Guigo R."/>
            <person name="Alvarado L."/>
            <person name="Berlin A."/>
            <person name="Borenstein D."/>
            <person name="Chen Z."/>
            <person name="Engels R."/>
            <person name="Freedman E."/>
            <person name="Gellesch M."/>
            <person name="Goldberg J."/>
            <person name="Griggs A."/>
            <person name="Gujja S."/>
            <person name="Heiman D."/>
            <person name="Hepburn T."/>
            <person name="Howarth C."/>
            <person name="Jen D."/>
            <person name="Larson L."/>
            <person name="Lewis B."/>
            <person name="Mehta T."/>
            <person name="Park D."/>
            <person name="Pearson M."/>
            <person name="Roberts A."/>
            <person name="Saif S."/>
            <person name="Shenoy N."/>
            <person name="Sisk P."/>
            <person name="Stolte C."/>
            <person name="Sykes S."/>
            <person name="Walk T."/>
            <person name="White J."/>
            <person name="Yandava C."/>
            <person name="Burger G."/>
            <person name="Gray M.W."/>
            <person name="Holland P.W.H."/>
            <person name="King N."/>
            <person name="Lang F.B.F."/>
            <person name="Roger A.J."/>
            <person name="Ruiz-Trillo I."/>
            <person name="Lander E."/>
            <person name="Nusbaum C."/>
        </authorList>
    </citation>
    <scope>NUCLEOTIDE SEQUENCE [LARGE SCALE GENOMIC DNA]</scope>
    <source>
        <strain evidence="3">ATCC 38327</strain>
    </source>
</reference>
<dbReference type="eggNOG" id="ENOG502S8MM">
    <property type="taxonomic scope" value="Eukaryota"/>
</dbReference>
<protein>
    <recommendedName>
        <fullName evidence="1">Helitron helicase-like domain-containing protein</fullName>
    </recommendedName>
</protein>
<dbReference type="AlphaFoldDB" id="A0A0L0T233"/>